<feature type="binding site" evidence="8">
    <location>
        <position position="27"/>
    </location>
    <ligand>
        <name>glyoxylate</name>
        <dbReference type="ChEBI" id="CHEBI:36655"/>
    </ligand>
</feature>
<evidence type="ECO:0000256" key="2">
    <source>
        <dbReference type="ARBA" id="ARBA00013087"/>
    </source>
</evidence>
<protein>
    <recommendedName>
        <fullName evidence="2">(S)-2-hydroxy-acid oxidase</fullName>
        <ecNumber evidence="2">1.1.3.15</ecNumber>
    </recommendedName>
</protein>
<dbReference type="Gene3D" id="3.20.20.70">
    <property type="entry name" value="Aldolase class I"/>
    <property type="match status" value="1"/>
</dbReference>
<dbReference type="OrthoDB" id="1925334at2759"/>
<dbReference type="GO" id="GO:0010181">
    <property type="term" value="F:FMN binding"/>
    <property type="evidence" value="ECO:0007669"/>
    <property type="project" value="InterPro"/>
</dbReference>
<evidence type="ECO:0000259" key="9">
    <source>
        <dbReference type="PROSITE" id="PS51349"/>
    </source>
</evidence>
<evidence type="ECO:0000256" key="6">
    <source>
        <dbReference type="ARBA" id="ARBA00029327"/>
    </source>
</evidence>
<accession>A0A7M7RCJ8</accession>
<reference evidence="10" key="2">
    <citation type="submission" date="2021-01" db="UniProtKB">
        <authorList>
            <consortium name="EnsemblMetazoa"/>
        </authorList>
    </citation>
    <scope>IDENTIFICATION</scope>
</reference>
<keyword evidence="8" id="KW-0288">FMN</keyword>
<dbReference type="PROSITE" id="PS51349">
    <property type="entry name" value="FMN_HYDROXY_ACID_DH_2"/>
    <property type="match status" value="1"/>
</dbReference>
<feature type="binding site" evidence="8">
    <location>
        <position position="242"/>
    </location>
    <ligand>
        <name>FMN</name>
        <dbReference type="ChEBI" id="CHEBI:58210"/>
    </ligand>
</feature>
<organism evidence="10 11">
    <name type="scientific">Strongylocentrotus purpuratus</name>
    <name type="common">Purple sea urchin</name>
    <dbReference type="NCBI Taxonomy" id="7668"/>
    <lineage>
        <taxon>Eukaryota</taxon>
        <taxon>Metazoa</taxon>
        <taxon>Echinodermata</taxon>
        <taxon>Eleutherozoa</taxon>
        <taxon>Echinozoa</taxon>
        <taxon>Echinoidea</taxon>
        <taxon>Euechinoidea</taxon>
        <taxon>Echinacea</taxon>
        <taxon>Camarodonta</taxon>
        <taxon>Echinidea</taxon>
        <taxon>Strongylocentrotidae</taxon>
        <taxon>Strongylocentrotus</taxon>
    </lineage>
</organism>
<dbReference type="InterPro" id="IPR012133">
    <property type="entry name" value="Alpha-hydoxy_acid_DH_FMN"/>
</dbReference>
<evidence type="ECO:0000256" key="4">
    <source>
        <dbReference type="ARBA" id="ARBA00024042"/>
    </source>
</evidence>
<feature type="binding site" evidence="8">
    <location>
        <begin position="80"/>
        <end position="82"/>
    </location>
    <ligand>
        <name>FMN</name>
        <dbReference type="ChEBI" id="CHEBI:58210"/>
    </ligand>
</feature>
<feature type="binding site" evidence="8">
    <location>
        <position position="109"/>
    </location>
    <ligand>
        <name>FMN</name>
        <dbReference type="ChEBI" id="CHEBI:58210"/>
    </ligand>
</feature>
<name>A0A7M7RCJ8_STRPU</name>
<feature type="domain" description="FMN hydroxy acid dehydrogenase" evidence="9">
    <location>
        <begin position="1"/>
        <end position="372"/>
    </location>
</feature>
<evidence type="ECO:0000256" key="3">
    <source>
        <dbReference type="ARBA" id="ARBA00023002"/>
    </source>
</evidence>
<dbReference type="InterPro" id="IPR037396">
    <property type="entry name" value="FMN_HAD"/>
</dbReference>
<dbReference type="CDD" id="cd02809">
    <property type="entry name" value="alpha_hydroxyacid_oxid_FMN"/>
    <property type="match status" value="1"/>
</dbReference>
<dbReference type="GO" id="GO:0005782">
    <property type="term" value="C:peroxisomal matrix"/>
    <property type="evidence" value="ECO:0000318"/>
    <property type="project" value="GO_Central"/>
</dbReference>
<feature type="binding site" evidence="8">
    <location>
        <begin position="298"/>
        <end position="302"/>
    </location>
    <ligand>
        <name>FMN</name>
        <dbReference type="ChEBI" id="CHEBI:58210"/>
    </ligand>
</feature>
<dbReference type="InterPro" id="IPR013785">
    <property type="entry name" value="Aldolase_TIM"/>
</dbReference>
<dbReference type="Pfam" id="PF01070">
    <property type="entry name" value="FMN_dh"/>
    <property type="match status" value="1"/>
</dbReference>
<feature type="binding site" evidence="8">
    <location>
        <position position="264"/>
    </location>
    <ligand>
        <name>FMN</name>
        <dbReference type="ChEBI" id="CHEBI:58210"/>
    </ligand>
</feature>
<feature type="binding site" evidence="8">
    <location>
        <position position="131"/>
    </location>
    <ligand>
        <name>FMN</name>
        <dbReference type="ChEBI" id="CHEBI:58210"/>
    </ligand>
</feature>
<keyword evidence="8" id="KW-0285">Flavoprotein</keyword>
<comment type="cofactor">
    <cofactor evidence="1">
        <name>FMN</name>
        <dbReference type="ChEBI" id="CHEBI:58210"/>
    </cofactor>
</comment>
<comment type="similarity">
    <text evidence="4">Belongs to the FMN-dependent alpha-hydroxy acid dehydrogenase family.</text>
</comment>
<comment type="catalytic activity">
    <reaction evidence="5">
        <text>a (2S)-2-hydroxycarboxylate + O2 = a 2-oxocarboxylate + H2O2</text>
        <dbReference type="Rhea" id="RHEA:16789"/>
        <dbReference type="ChEBI" id="CHEBI:15379"/>
        <dbReference type="ChEBI" id="CHEBI:16240"/>
        <dbReference type="ChEBI" id="CHEBI:35179"/>
        <dbReference type="ChEBI" id="CHEBI:58123"/>
        <dbReference type="EC" id="1.1.3.15"/>
    </reaction>
    <physiologicalReaction direction="left-to-right" evidence="5">
        <dbReference type="Rhea" id="RHEA:16790"/>
    </physiologicalReaction>
</comment>
<evidence type="ECO:0000313" key="10">
    <source>
        <dbReference type="EnsemblMetazoa" id="XP_789077"/>
    </source>
</evidence>
<feature type="active site" description="Proton acceptor" evidence="7">
    <location>
        <position position="266"/>
    </location>
</feature>
<feature type="binding site" evidence="8">
    <location>
        <position position="269"/>
    </location>
    <ligand>
        <name>glyoxylate</name>
        <dbReference type="ChEBI" id="CHEBI:36655"/>
    </ligand>
</feature>
<feature type="binding site" evidence="8">
    <location>
        <begin position="321"/>
        <end position="322"/>
    </location>
    <ligand>
        <name>FMN</name>
        <dbReference type="ChEBI" id="CHEBI:58210"/>
    </ligand>
</feature>
<proteinExistence type="inferred from homology"/>
<sequence length="378" mass="41419">MASKKRICLDDFEEEAKGCLDPMMWNYYRGGADEEVTLRDSHAAYLRYRLRPKVLRDVSKRDLSTTILGHRVSFPCGISPTAFHKGAHPDGEIATARAAAAAGVFMSLSCGANVTIEDIADSAPGGLRMMQTYIYKNPKITELLLRRAEKAGFKALLVTVDVAVYGYRRNEKEFDLYETVRTNPAYHQLKWVNMEMMKEEADQARAAGDPLLWDLADTIDDAPTWDDIRWLKKISSIPVIVKGILTGEMAREAVGAGVDGIMVSAHGGRQLDTSIAPLDALPEVVEAVRDTNIEVYVDGGVRTGTDIIKALALGARAAFIGRPAIYGIACGGEEGLTDLLDILKDEFSRAMALSGCARVEDIDRSLVNHRCSCCDSKL</sequence>
<feature type="binding site" evidence="8">
    <location>
        <position position="133"/>
    </location>
    <ligand>
        <name>glyoxylate</name>
        <dbReference type="ChEBI" id="CHEBI:36655"/>
    </ligand>
</feature>
<dbReference type="PANTHER" id="PTHR10578:SF149">
    <property type="entry name" value="2-HYDROXYACID OXIDASE 2"/>
    <property type="match status" value="1"/>
</dbReference>
<dbReference type="SUPFAM" id="SSF51395">
    <property type="entry name" value="FMN-linked oxidoreductases"/>
    <property type="match status" value="1"/>
</dbReference>
<dbReference type="EnsemblMetazoa" id="XM_783984">
    <property type="protein sequence ID" value="XP_789077"/>
    <property type="gene ID" value="LOC584105"/>
</dbReference>
<dbReference type="AlphaFoldDB" id="A0A7M7RCJ8"/>
<dbReference type="OMA" id="YEHPIAA"/>
<dbReference type="InterPro" id="IPR000262">
    <property type="entry name" value="FMN-dep_DH"/>
</dbReference>
<dbReference type="PIRSF" id="PIRSF000138">
    <property type="entry name" value="Al-hdrx_acd_dh"/>
    <property type="match status" value="1"/>
</dbReference>
<dbReference type="RefSeq" id="XP_789077.2">
    <property type="nucleotide sequence ID" value="XM_783984.4"/>
</dbReference>
<dbReference type="PANTHER" id="PTHR10578">
    <property type="entry name" value="S -2-HYDROXY-ACID OXIDASE-RELATED"/>
    <property type="match status" value="1"/>
</dbReference>
<evidence type="ECO:0000256" key="8">
    <source>
        <dbReference type="PIRSR" id="PIRSR000138-2"/>
    </source>
</evidence>
<dbReference type="GO" id="GO:0003973">
    <property type="term" value="F:(S)-2-hydroxy-acid oxidase activity"/>
    <property type="evidence" value="ECO:0000318"/>
    <property type="project" value="GO_Central"/>
</dbReference>
<reference evidence="11" key="1">
    <citation type="submission" date="2015-02" db="EMBL/GenBank/DDBJ databases">
        <title>Genome sequencing for Strongylocentrotus purpuratus.</title>
        <authorList>
            <person name="Murali S."/>
            <person name="Liu Y."/>
            <person name="Vee V."/>
            <person name="English A."/>
            <person name="Wang M."/>
            <person name="Skinner E."/>
            <person name="Han Y."/>
            <person name="Muzny D.M."/>
            <person name="Worley K.C."/>
            <person name="Gibbs R.A."/>
        </authorList>
    </citation>
    <scope>NUCLEOTIDE SEQUENCE</scope>
</reference>
<feature type="binding site" evidence="8">
    <location>
        <position position="266"/>
    </location>
    <ligand>
        <name>glyoxylate</name>
        <dbReference type="ChEBI" id="CHEBI:36655"/>
    </ligand>
</feature>
<dbReference type="GeneID" id="584105"/>
<dbReference type="Proteomes" id="UP000007110">
    <property type="component" value="Unassembled WGS sequence"/>
</dbReference>
<dbReference type="EC" id="1.1.3.15" evidence="2"/>
<dbReference type="FunFam" id="3.20.20.70:FF:000056">
    <property type="entry name" value="hydroxyacid oxidase 2"/>
    <property type="match status" value="1"/>
</dbReference>
<dbReference type="InParanoid" id="A0A7M7RCJ8"/>
<keyword evidence="3" id="KW-0560">Oxidoreductase</keyword>
<evidence type="ECO:0000313" key="11">
    <source>
        <dbReference type="Proteomes" id="UP000007110"/>
    </source>
</evidence>
<evidence type="ECO:0000256" key="7">
    <source>
        <dbReference type="PIRSR" id="PIRSR000138-1"/>
    </source>
</evidence>
<evidence type="ECO:0000256" key="1">
    <source>
        <dbReference type="ARBA" id="ARBA00001917"/>
    </source>
</evidence>
<dbReference type="KEGG" id="spu:584105"/>
<keyword evidence="11" id="KW-1185">Reference proteome</keyword>
<feature type="binding site" evidence="8">
    <location>
        <position position="168"/>
    </location>
    <ligand>
        <name>glyoxylate</name>
        <dbReference type="ChEBI" id="CHEBI:36655"/>
    </ligand>
</feature>
<evidence type="ECO:0000256" key="5">
    <source>
        <dbReference type="ARBA" id="ARBA00029325"/>
    </source>
</evidence>
<comment type="catalytic activity">
    <reaction evidence="6">
        <text>2-hydroxyoctanoate + O2 = 2-oxooctanoate + H2O2</text>
        <dbReference type="Rhea" id="RHEA:67940"/>
        <dbReference type="ChEBI" id="CHEBI:15379"/>
        <dbReference type="ChEBI" id="CHEBI:16240"/>
        <dbReference type="ChEBI" id="CHEBI:133514"/>
        <dbReference type="ChEBI" id="CHEBI:176689"/>
    </reaction>
    <physiologicalReaction direction="left-to-right" evidence="6">
        <dbReference type="Rhea" id="RHEA:67941"/>
    </physiologicalReaction>
</comment>
<feature type="binding site" evidence="8">
    <location>
        <position position="159"/>
    </location>
    <ligand>
        <name>FMN</name>
        <dbReference type="ChEBI" id="CHEBI:58210"/>
    </ligand>
</feature>